<feature type="transmembrane region" description="Helical" evidence="1">
    <location>
        <begin position="98"/>
        <end position="120"/>
    </location>
</feature>
<protein>
    <submittedName>
        <fullName evidence="2">DUF401 family protein</fullName>
    </submittedName>
</protein>
<dbReference type="InterPro" id="IPR007294">
    <property type="entry name" value="DUF401"/>
</dbReference>
<dbReference type="EMBL" id="DRWN01000003">
    <property type="protein sequence ID" value="HHK67547.1"/>
    <property type="molecule type" value="Genomic_DNA"/>
</dbReference>
<comment type="caution">
    <text evidence="2">The sequence shown here is derived from an EMBL/GenBank/DDBJ whole genome shotgun (WGS) entry which is preliminary data.</text>
</comment>
<feature type="transmembrane region" description="Helical" evidence="1">
    <location>
        <begin position="6"/>
        <end position="22"/>
    </location>
</feature>
<proteinExistence type="predicted"/>
<evidence type="ECO:0000256" key="1">
    <source>
        <dbReference type="SAM" id="Phobius"/>
    </source>
</evidence>
<keyword evidence="1" id="KW-1133">Transmembrane helix</keyword>
<feature type="transmembrane region" description="Helical" evidence="1">
    <location>
        <begin position="246"/>
        <end position="269"/>
    </location>
</feature>
<dbReference type="Pfam" id="PF04165">
    <property type="entry name" value="DUF401"/>
    <property type="match status" value="1"/>
</dbReference>
<feature type="transmembrane region" description="Helical" evidence="1">
    <location>
        <begin position="174"/>
        <end position="191"/>
    </location>
</feature>
<dbReference type="AlphaFoldDB" id="A0A7C5Q5L8"/>
<organism evidence="2">
    <name type="scientific">Caldiarchaeum subterraneum</name>
    <dbReference type="NCBI Taxonomy" id="311458"/>
    <lineage>
        <taxon>Archaea</taxon>
        <taxon>Nitrososphaerota</taxon>
        <taxon>Candidatus Caldarchaeales</taxon>
        <taxon>Candidatus Caldarchaeaceae</taxon>
        <taxon>Candidatus Caldarchaeum</taxon>
    </lineage>
</organism>
<dbReference type="PANTHER" id="PTHR39556">
    <property type="entry name" value="PROTEIN, PUTATIVE-RELATED"/>
    <property type="match status" value="1"/>
</dbReference>
<feature type="transmembrane region" description="Helical" evidence="1">
    <location>
        <begin position="29"/>
        <end position="48"/>
    </location>
</feature>
<feature type="transmembrane region" description="Helical" evidence="1">
    <location>
        <begin position="211"/>
        <end position="234"/>
    </location>
</feature>
<name>A0A7C5Q5L8_CALS0</name>
<keyword evidence="1" id="KW-0472">Membrane</keyword>
<dbReference type="PANTHER" id="PTHR39556:SF1">
    <property type="entry name" value="PROTEIN, PUTATIVE-RELATED"/>
    <property type="match status" value="1"/>
</dbReference>
<sequence>MGYLNVLLLTVSVGVVVALVLSKRLNVGYAIIAGAVLYGVTSTAPQMFLQASMGAFNQRMLEVMLSLYFSMTLSYAMRRDGERIYNGMIVFGSKATAVGIPAVIGLLPMPGGAYVSATIADRFYERLKLDTRLRVLINYWWRHIWIPVWPLYQGVILASAILHVSLVSLVSRTWPAAFAAAVAGLVILPKLPRTKDSGLLRDLVSLWPLGLVAILSFTVPLPIAIGLTLLAYLVYSRMGLKELKEVFMKGVNLNVTLIIIGSLIFSSYISSSGLSVDLVNILGPFGPLASFAVPFTIGLSTGIEFAFVALTFAPLMELLDGYSVALAFAGGHIGIMLSPAHSCFVLSSEYFKSGIKDVYPLLIRAIIVELVIITVLIMLLR</sequence>
<feature type="transmembrane region" description="Helical" evidence="1">
    <location>
        <begin position="140"/>
        <end position="162"/>
    </location>
</feature>
<feature type="transmembrane region" description="Helical" evidence="1">
    <location>
        <begin position="289"/>
        <end position="310"/>
    </location>
</feature>
<evidence type="ECO:0000313" key="2">
    <source>
        <dbReference type="EMBL" id="HHK67547.1"/>
    </source>
</evidence>
<gene>
    <name evidence="2" type="ORF">ENM11_00105</name>
</gene>
<reference evidence="2" key="1">
    <citation type="journal article" date="2020" name="mSystems">
        <title>Genome- and Community-Level Interaction Insights into Carbon Utilization and Element Cycling Functions of Hydrothermarchaeota in Hydrothermal Sediment.</title>
        <authorList>
            <person name="Zhou Z."/>
            <person name="Liu Y."/>
            <person name="Xu W."/>
            <person name="Pan J."/>
            <person name="Luo Z.H."/>
            <person name="Li M."/>
        </authorList>
    </citation>
    <scope>NUCLEOTIDE SEQUENCE [LARGE SCALE GENOMIC DNA]</scope>
    <source>
        <strain evidence="2">SpSt-1056</strain>
    </source>
</reference>
<feature type="transmembrane region" description="Helical" evidence="1">
    <location>
        <begin position="60"/>
        <end position="77"/>
    </location>
</feature>
<feature type="transmembrane region" description="Helical" evidence="1">
    <location>
        <begin position="361"/>
        <end position="380"/>
    </location>
</feature>
<accession>A0A7C5Q5L8</accession>
<keyword evidence="1" id="KW-0812">Transmembrane</keyword>
<feature type="transmembrane region" description="Helical" evidence="1">
    <location>
        <begin position="322"/>
        <end position="341"/>
    </location>
</feature>